<feature type="non-terminal residue" evidence="2">
    <location>
        <position position="1"/>
    </location>
</feature>
<feature type="region of interest" description="Disordered" evidence="1">
    <location>
        <begin position="1"/>
        <end position="34"/>
    </location>
</feature>
<dbReference type="EMBL" id="HACG01027502">
    <property type="protein sequence ID" value="CEK74367.1"/>
    <property type="molecule type" value="Transcribed_RNA"/>
</dbReference>
<organism evidence="2">
    <name type="scientific">Arion vulgaris</name>
    <dbReference type="NCBI Taxonomy" id="1028688"/>
    <lineage>
        <taxon>Eukaryota</taxon>
        <taxon>Metazoa</taxon>
        <taxon>Spiralia</taxon>
        <taxon>Lophotrochozoa</taxon>
        <taxon>Mollusca</taxon>
        <taxon>Gastropoda</taxon>
        <taxon>Heterobranchia</taxon>
        <taxon>Euthyneura</taxon>
        <taxon>Panpulmonata</taxon>
        <taxon>Eupulmonata</taxon>
        <taxon>Stylommatophora</taxon>
        <taxon>Helicina</taxon>
        <taxon>Arionoidea</taxon>
        <taxon>Arionidae</taxon>
        <taxon>Arion</taxon>
    </lineage>
</organism>
<accession>A0A0B7A1B3</accession>
<reference evidence="2" key="1">
    <citation type="submission" date="2014-12" db="EMBL/GenBank/DDBJ databases">
        <title>Insight into the proteome of Arion vulgaris.</title>
        <authorList>
            <person name="Aradska J."/>
            <person name="Bulat T."/>
            <person name="Smidak R."/>
            <person name="Sarate P."/>
            <person name="Gangsoo J."/>
            <person name="Sialana F."/>
            <person name="Bilban M."/>
            <person name="Lubec G."/>
        </authorList>
    </citation>
    <scope>NUCLEOTIDE SEQUENCE</scope>
    <source>
        <tissue evidence="2">Skin</tissue>
    </source>
</reference>
<feature type="non-terminal residue" evidence="2">
    <location>
        <position position="288"/>
    </location>
</feature>
<dbReference type="CDD" id="cd14686">
    <property type="entry name" value="bZIP"/>
    <property type="match status" value="1"/>
</dbReference>
<proteinExistence type="predicted"/>
<protein>
    <recommendedName>
        <fullName evidence="3">BZIP domain-containing protein</fullName>
    </recommendedName>
</protein>
<evidence type="ECO:0000313" key="2">
    <source>
        <dbReference type="EMBL" id="CEK74367.1"/>
    </source>
</evidence>
<gene>
    <name evidence="2" type="primary">ORF90774</name>
</gene>
<name>A0A0B7A1B3_9EUPU</name>
<evidence type="ECO:0000256" key="1">
    <source>
        <dbReference type="SAM" id="MobiDB-lite"/>
    </source>
</evidence>
<sequence length="288" mass="32687">QDEISKKDSAEQKKRENNRKYARESRNKRNQKLENLEKQKVMNECLIEIYKKVITIYHKKLHNGSHPAWQSYVIQWYPVAASGHKDCQTVQCLLPILDTLLEELGNGPYGTIVPAGAFIMQQTEPSLCPDQKPHQNLASSIKHDDLINAHAKNDVYNQLRAILDSNRKDNFNSASTFEHLRNVIASTSLDKPRSSTLTSGTNLEILPLKMANELIEVNRDVYEMYTDDLAECQKNSVLSNDPIKDPSQTYVFSQGTTSSASDRPLNLTTSESGFQMKNLPELVYDMLV</sequence>
<dbReference type="AlphaFoldDB" id="A0A0B7A1B3"/>
<evidence type="ECO:0008006" key="3">
    <source>
        <dbReference type="Google" id="ProtNLM"/>
    </source>
</evidence>